<gene>
    <name evidence="11" type="ORF">ESB00_06040</name>
</gene>
<keyword evidence="6" id="KW-0720">Serine protease</keyword>
<dbReference type="EMBL" id="SDHX01000001">
    <property type="protein sequence ID" value="RXK55457.1"/>
    <property type="molecule type" value="Genomic_DNA"/>
</dbReference>
<dbReference type="RefSeq" id="WP_129046822.1">
    <property type="nucleotide sequence ID" value="NZ_SDHX01000001.1"/>
</dbReference>
<comment type="similarity">
    <text evidence="1">Belongs to the peptidase S1C family.</text>
</comment>
<dbReference type="InterPro" id="IPR001478">
    <property type="entry name" value="PDZ"/>
</dbReference>
<feature type="active site" description="Charge relay system" evidence="7">
    <location>
        <position position="145"/>
    </location>
</feature>
<evidence type="ECO:0000256" key="1">
    <source>
        <dbReference type="ARBA" id="ARBA00010541"/>
    </source>
</evidence>
<dbReference type="Proteomes" id="UP000290218">
    <property type="component" value="Unassembled WGS sequence"/>
</dbReference>
<feature type="binding site" evidence="8">
    <location>
        <position position="115"/>
    </location>
    <ligand>
        <name>substrate</name>
    </ligand>
</feature>
<proteinExistence type="inferred from homology"/>
<dbReference type="PANTHER" id="PTHR22939:SF129">
    <property type="entry name" value="SERINE PROTEASE HTRA2, MITOCHONDRIAL"/>
    <property type="match status" value="1"/>
</dbReference>
<dbReference type="FunFam" id="2.40.10.10:FF:000001">
    <property type="entry name" value="Periplasmic serine protease DegS"/>
    <property type="match status" value="1"/>
</dbReference>
<keyword evidence="2" id="KW-0645">Protease</keyword>
<evidence type="ECO:0000256" key="5">
    <source>
        <dbReference type="ARBA" id="ARBA00022801"/>
    </source>
</evidence>
<dbReference type="PRINTS" id="PR00834">
    <property type="entry name" value="PROTEASES2C"/>
</dbReference>
<name>A0A4Q1C8Z1_9BACT</name>
<organism evidence="11 12">
    <name type="scientific">Oleiharenicola lentus</name>
    <dbReference type="NCBI Taxonomy" id="2508720"/>
    <lineage>
        <taxon>Bacteria</taxon>
        <taxon>Pseudomonadati</taxon>
        <taxon>Verrucomicrobiota</taxon>
        <taxon>Opitutia</taxon>
        <taxon>Opitutales</taxon>
        <taxon>Opitutaceae</taxon>
        <taxon>Oleiharenicola</taxon>
    </lineage>
</organism>
<evidence type="ECO:0000313" key="12">
    <source>
        <dbReference type="Proteomes" id="UP000290218"/>
    </source>
</evidence>
<evidence type="ECO:0000259" key="10">
    <source>
        <dbReference type="PROSITE" id="PS50106"/>
    </source>
</evidence>
<evidence type="ECO:0000256" key="6">
    <source>
        <dbReference type="ARBA" id="ARBA00022825"/>
    </source>
</evidence>
<dbReference type="SUPFAM" id="SSF50156">
    <property type="entry name" value="PDZ domain-like"/>
    <property type="match status" value="2"/>
</dbReference>
<feature type="signal peptide" evidence="9">
    <location>
        <begin position="1"/>
        <end position="25"/>
    </location>
</feature>
<evidence type="ECO:0000256" key="2">
    <source>
        <dbReference type="ARBA" id="ARBA00022670"/>
    </source>
</evidence>
<dbReference type="NCBIfam" id="TIGR02037">
    <property type="entry name" value="degP_htrA_DO"/>
    <property type="match status" value="1"/>
</dbReference>
<feature type="domain" description="PDZ" evidence="10">
    <location>
        <begin position="266"/>
        <end position="358"/>
    </location>
</feature>
<evidence type="ECO:0000256" key="7">
    <source>
        <dbReference type="PIRSR" id="PIRSR611782-1"/>
    </source>
</evidence>
<keyword evidence="3 9" id="KW-0732">Signal</keyword>
<evidence type="ECO:0000313" key="11">
    <source>
        <dbReference type="EMBL" id="RXK55457.1"/>
    </source>
</evidence>
<dbReference type="Pfam" id="PF13365">
    <property type="entry name" value="Trypsin_2"/>
    <property type="match status" value="1"/>
</dbReference>
<dbReference type="InterPro" id="IPR036034">
    <property type="entry name" value="PDZ_sf"/>
</dbReference>
<reference evidence="11 12" key="1">
    <citation type="submission" date="2019-01" db="EMBL/GenBank/DDBJ databases">
        <title>Lacunisphaera sp. strain TWA-58.</title>
        <authorList>
            <person name="Chen W.-M."/>
        </authorList>
    </citation>
    <scope>NUCLEOTIDE SEQUENCE [LARGE SCALE GENOMIC DNA]</scope>
    <source>
        <strain evidence="11 12">TWA-58</strain>
    </source>
</reference>
<feature type="active site" description="Charge relay system" evidence="7">
    <location>
        <position position="115"/>
    </location>
</feature>
<dbReference type="CDD" id="cd10839">
    <property type="entry name" value="cpPDZ1_DegP-like"/>
    <property type="match status" value="1"/>
</dbReference>
<keyword evidence="4" id="KW-0677">Repeat</keyword>
<keyword evidence="12" id="KW-1185">Reference proteome</keyword>
<evidence type="ECO:0000256" key="8">
    <source>
        <dbReference type="PIRSR" id="PIRSR611782-2"/>
    </source>
</evidence>
<protein>
    <submittedName>
        <fullName evidence="11">Do family serine endopeptidase</fullName>
    </submittedName>
</protein>
<feature type="active site" description="Charge relay system" evidence="7">
    <location>
        <position position="222"/>
    </location>
</feature>
<feature type="binding site" evidence="8">
    <location>
        <position position="145"/>
    </location>
    <ligand>
        <name>substrate</name>
    </ligand>
</feature>
<feature type="chain" id="PRO_5020499155" evidence="9">
    <location>
        <begin position="26"/>
        <end position="470"/>
    </location>
</feature>
<dbReference type="OrthoDB" id="9758917at2"/>
<dbReference type="SUPFAM" id="SSF50494">
    <property type="entry name" value="Trypsin-like serine proteases"/>
    <property type="match status" value="1"/>
</dbReference>
<keyword evidence="5" id="KW-0378">Hydrolase</keyword>
<accession>A0A4Q1C8Z1</accession>
<comment type="caution">
    <text evidence="11">The sequence shown here is derived from an EMBL/GenBank/DDBJ whole genome shotgun (WGS) entry which is preliminary data.</text>
</comment>
<dbReference type="Gene3D" id="2.40.10.120">
    <property type="match status" value="1"/>
</dbReference>
<dbReference type="GO" id="GO:0006508">
    <property type="term" value="P:proteolysis"/>
    <property type="evidence" value="ECO:0007669"/>
    <property type="project" value="UniProtKB-KW"/>
</dbReference>
<evidence type="ECO:0000256" key="4">
    <source>
        <dbReference type="ARBA" id="ARBA00022737"/>
    </source>
</evidence>
<sequence length="470" mass="50000">MKTKSFATLLALVSGIAGLSLGLIAAEKKAANKKPELKIDSTPVAAVKSNVVTSYADVLDPIRPAVVSVYSTKVVREQIPEFFRRQGYQGREQTQKGLGSGVIVSTDGYILTNNHVVEGADEVEVALNDERKFAAKVIGTDPKTDVAVLKIEGENLPAVTLADSGTLRVGDVVFAIGNPLGVGQTVTMGIVSATSRKVGILDEVQGYEDFIQTDAAINQGNSGGALIDARGRLVGINSAILSTSQGNIGIGFAIPINLASAIMHSLIETGTVARGYLGVSTTQVTPDLAEEFKLPKETKGVIVADMPADGPAAKAGLKRDDVITAINGRPVSTVEDLRLIVAQFTPGTKVTLTIIRDSKQETKEVTLGQRPDDVVASGEFLPGVHVEALTADLRREYRVNNDVEGIIVTGLDDNSPYQGIFARGVVIVSINRESVVDVNSARQLLRPGRNLAFIYYRGSFRYVPFNNSTR</sequence>
<dbReference type="InterPro" id="IPR001940">
    <property type="entry name" value="Peptidase_S1C"/>
</dbReference>
<evidence type="ECO:0000256" key="9">
    <source>
        <dbReference type="SAM" id="SignalP"/>
    </source>
</evidence>
<dbReference type="AlphaFoldDB" id="A0A4Q1C8Z1"/>
<dbReference type="InterPro" id="IPR009003">
    <property type="entry name" value="Peptidase_S1_PA"/>
</dbReference>
<dbReference type="InterPro" id="IPR011782">
    <property type="entry name" value="Pept_S1C_Do"/>
</dbReference>
<dbReference type="Pfam" id="PF13180">
    <property type="entry name" value="PDZ_2"/>
    <property type="match status" value="1"/>
</dbReference>
<dbReference type="GO" id="GO:0004252">
    <property type="term" value="F:serine-type endopeptidase activity"/>
    <property type="evidence" value="ECO:0007669"/>
    <property type="project" value="InterPro"/>
</dbReference>
<dbReference type="PROSITE" id="PS50106">
    <property type="entry name" value="PDZ"/>
    <property type="match status" value="1"/>
</dbReference>
<feature type="binding site" evidence="8">
    <location>
        <begin position="220"/>
        <end position="222"/>
    </location>
    <ligand>
        <name>substrate</name>
    </ligand>
</feature>
<dbReference type="SMART" id="SM00228">
    <property type="entry name" value="PDZ"/>
    <property type="match status" value="2"/>
</dbReference>
<dbReference type="Gene3D" id="2.30.42.60">
    <property type="match status" value="1"/>
</dbReference>
<dbReference type="PANTHER" id="PTHR22939">
    <property type="entry name" value="SERINE PROTEASE FAMILY S1C HTRA-RELATED"/>
    <property type="match status" value="1"/>
</dbReference>
<evidence type="ECO:0000256" key="3">
    <source>
        <dbReference type="ARBA" id="ARBA00022729"/>
    </source>
</evidence>
<dbReference type="Gene3D" id="2.30.42.10">
    <property type="match status" value="1"/>
</dbReference>